<dbReference type="EMBL" id="JAATEJ010000004">
    <property type="protein sequence ID" value="NJP43389.1"/>
    <property type="molecule type" value="Genomic_DNA"/>
</dbReference>
<dbReference type="InterPro" id="IPR013324">
    <property type="entry name" value="RNA_pol_sigma_r3/r4-like"/>
</dbReference>
<dbReference type="InterPro" id="IPR039425">
    <property type="entry name" value="RNA_pol_sigma-70-like"/>
</dbReference>
<dbReference type="InterPro" id="IPR007627">
    <property type="entry name" value="RNA_pol_sigma70_r2"/>
</dbReference>
<dbReference type="SUPFAM" id="SSF88946">
    <property type="entry name" value="Sigma2 domain of RNA polymerase sigma factors"/>
    <property type="match status" value="1"/>
</dbReference>
<dbReference type="InterPro" id="IPR013249">
    <property type="entry name" value="RNA_pol_sigma70_r4_t2"/>
</dbReference>
<sequence length="298" mass="30787">MARCGVCNALWSGAHVESESAGSGPAPEGEGREVNVTARRRGDPESGSAGEADAPGEKGRVGDLAELEAFYRRHVEDVTRFVGRRFDDPHTVADVVADIFLAVVDSGEAYRTAARDERSWLYGVARHVVSAEYRRKHRADVLNSRIAGRRLLGPDDIGRVEDRIVAENAGRTMVAAMSWLPARQRAVLELVAVDELTVAEAARALGVSSVTARVTLHRARAALRKAAEPPAGEPVPALDAAAPGALGARLAASAAATATAAPAALAATPASVPASAAGPGAGKRTDPAVSIDLSGSTA</sequence>
<dbReference type="InterPro" id="IPR014284">
    <property type="entry name" value="RNA_pol_sigma-70_dom"/>
</dbReference>
<evidence type="ECO:0000256" key="3">
    <source>
        <dbReference type="ARBA" id="ARBA00023082"/>
    </source>
</evidence>
<dbReference type="Gene3D" id="1.10.1740.10">
    <property type="match status" value="1"/>
</dbReference>
<protein>
    <submittedName>
        <fullName evidence="9">Sigma-70 family RNA polymerase sigma factor</fullName>
    </submittedName>
</protein>
<evidence type="ECO:0000256" key="2">
    <source>
        <dbReference type="ARBA" id="ARBA00023015"/>
    </source>
</evidence>
<feature type="region of interest" description="Disordered" evidence="6">
    <location>
        <begin position="269"/>
        <end position="298"/>
    </location>
</feature>
<feature type="compositionally biased region" description="Low complexity" evidence="6">
    <location>
        <begin position="269"/>
        <end position="278"/>
    </location>
</feature>
<dbReference type="InterPro" id="IPR013325">
    <property type="entry name" value="RNA_pol_sigma_r2"/>
</dbReference>
<feature type="domain" description="RNA polymerase sigma factor 70 region 4 type 2" evidence="8">
    <location>
        <begin position="175"/>
        <end position="223"/>
    </location>
</feature>
<keyword evidence="4" id="KW-0238">DNA-binding</keyword>
<keyword evidence="10" id="KW-1185">Reference proteome</keyword>
<accession>A0ABX0ZMC1</accession>
<evidence type="ECO:0000313" key="10">
    <source>
        <dbReference type="Proteomes" id="UP000734511"/>
    </source>
</evidence>
<reference evidence="9 10" key="1">
    <citation type="submission" date="2020-03" db="EMBL/GenBank/DDBJ databases">
        <title>WGS of actinomycetes isolated from Thailand.</title>
        <authorList>
            <person name="Thawai C."/>
        </authorList>
    </citation>
    <scope>NUCLEOTIDE SEQUENCE [LARGE SCALE GENOMIC DNA]</scope>
    <source>
        <strain evidence="9 10">PRB2-1</strain>
    </source>
</reference>
<comment type="caution">
    <text evidence="9">The sequence shown here is derived from an EMBL/GenBank/DDBJ whole genome shotgun (WGS) entry which is preliminary data.</text>
</comment>
<gene>
    <name evidence="9" type="ORF">HCN08_08230</name>
</gene>
<dbReference type="InterPro" id="IPR036388">
    <property type="entry name" value="WH-like_DNA-bd_sf"/>
</dbReference>
<evidence type="ECO:0000256" key="1">
    <source>
        <dbReference type="ARBA" id="ARBA00010641"/>
    </source>
</evidence>
<dbReference type="PANTHER" id="PTHR43133">
    <property type="entry name" value="RNA POLYMERASE ECF-TYPE SIGMA FACTO"/>
    <property type="match status" value="1"/>
</dbReference>
<dbReference type="PANTHER" id="PTHR43133:SF8">
    <property type="entry name" value="RNA POLYMERASE SIGMA FACTOR HI_1459-RELATED"/>
    <property type="match status" value="1"/>
</dbReference>
<proteinExistence type="inferred from homology"/>
<feature type="region of interest" description="Disordered" evidence="6">
    <location>
        <begin position="16"/>
        <end position="58"/>
    </location>
</feature>
<dbReference type="NCBIfam" id="TIGR02937">
    <property type="entry name" value="sigma70-ECF"/>
    <property type="match status" value="1"/>
</dbReference>
<evidence type="ECO:0000259" key="8">
    <source>
        <dbReference type="Pfam" id="PF08281"/>
    </source>
</evidence>
<evidence type="ECO:0000313" key="9">
    <source>
        <dbReference type="EMBL" id="NJP43389.1"/>
    </source>
</evidence>
<dbReference type="Pfam" id="PF04542">
    <property type="entry name" value="Sigma70_r2"/>
    <property type="match status" value="1"/>
</dbReference>
<feature type="domain" description="RNA polymerase sigma-70 region 2" evidence="7">
    <location>
        <begin position="70"/>
        <end position="138"/>
    </location>
</feature>
<comment type="similarity">
    <text evidence="1">Belongs to the sigma-70 factor family. ECF subfamily.</text>
</comment>
<name>A0ABX0ZMC1_9ACTN</name>
<dbReference type="SUPFAM" id="SSF88659">
    <property type="entry name" value="Sigma3 and sigma4 domains of RNA polymerase sigma factors"/>
    <property type="match status" value="1"/>
</dbReference>
<dbReference type="Pfam" id="PF08281">
    <property type="entry name" value="Sigma70_r4_2"/>
    <property type="match status" value="1"/>
</dbReference>
<keyword evidence="2" id="KW-0805">Transcription regulation</keyword>
<evidence type="ECO:0000256" key="4">
    <source>
        <dbReference type="ARBA" id="ARBA00023125"/>
    </source>
</evidence>
<keyword evidence="3" id="KW-0731">Sigma factor</keyword>
<dbReference type="Proteomes" id="UP000734511">
    <property type="component" value="Unassembled WGS sequence"/>
</dbReference>
<evidence type="ECO:0000256" key="5">
    <source>
        <dbReference type="ARBA" id="ARBA00023163"/>
    </source>
</evidence>
<keyword evidence="5" id="KW-0804">Transcription</keyword>
<dbReference type="Gene3D" id="1.10.10.10">
    <property type="entry name" value="Winged helix-like DNA-binding domain superfamily/Winged helix DNA-binding domain"/>
    <property type="match status" value="1"/>
</dbReference>
<organism evidence="9 10">
    <name type="scientific">Actinacidiphila epipremni</name>
    <dbReference type="NCBI Taxonomy" id="2053013"/>
    <lineage>
        <taxon>Bacteria</taxon>
        <taxon>Bacillati</taxon>
        <taxon>Actinomycetota</taxon>
        <taxon>Actinomycetes</taxon>
        <taxon>Kitasatosporales</taxon>
        <taxon>Streptomycetaceae</taxon>
        <taxon>Actinacidiphila</taxon>
    </lineage>
</organism>
<evidence type="ECO:0000259" key="7">
    <source>
        <dbReference type="Pfam" id="PF04542"/>
    </source>
</evidence>
<evidence type="ECO:0000256" key="6">
    <source>
        <dbReference type="SAM" id="MobiDB-lite"/>
    </source>
</evidence>